<evidence type="ECO:0000313" key="3">
    <source>
        <dbReference type="Proteomes" id="UP000051006"/>
    </source>
</evidence>
<dbReference type="EMBL" id="JQCF01000020">
    <property type="protein sequence ID" value="KRN98641.1"/>
    <property type="molecule type" value="Genomic_DNA"/>
</dbReference>
<dbReference type="OrthoDB" id="7057004at2"/>
<name>A0A0R2LB45_9LACO</name>
<gene>
    <name evidence="2" type="ORF">IV57_GL001060</name>
</gene>
<dbReference type="PATRIC" id="fig|993692.3.peg.1076"/>
<dbReference type="AlphaFoldDB" id="A0A0R2LB45"/>
<comment type="caution">
    <text evidence="2">The sequence shown here is derived from an EMBL/GenBank/DDBJ whole genome shotgun (WGS) entry which is preliminary data.</text>
</comment>
<keyword evidence="1" id="KW-0472">Membrane</keyword>
<keyword evidence="3" id="KW-1185">Reference proteome</keyword>
<dbReference type="Proteomes" id="UP000051006">
    <property type="component" value="Unassembled WGS sequence"/>
</dbReference>
<feature type="transmembrane region" description="Helical" evidence="1">
    <location>
        <begin position="20"/>
        <end position="40"/>
    </location>
</feature>
<sequence>MKRYQTFKLFQLREIAQHNLPGIITKVMTMLFFSWGIAAVEMMKHKNNRSHY</sequence>
<evidence type="ECO:0000313" key="2">
    <source>
        <dbReference type="EMBL" id="KRN98641.1"/>
    </source>
</evidence>
<accession>A0A0R2LB45</accession>
<organism evidence="2 3">
    <name type="scientific">Companilactobacillus kimchiensis</name>
    <dbReference type="NCBI Taxonomy" id="993692"/>
    <lineage>
        <taxon>Bacteria</taxon>
        <taxon>Bacillati</taxon>
        <taxon>Bacillota</taxon>
        <taxon>Bacilli</taxon>
        <taxon>Lactobacillales</taxon>
        <taxon>Lactobacillaceae</taxon>
        <taxon>Companilactobacillus</taxon>
    </lineage>
</organism>
<dbReference type="RefSeq" id="WP_157051941.1">
    <property type="nucleotide sequence ID" value="NZ_JQCF01000020.1"/>
</dbReference>
<proteinExistence type="predicted"/>
<reference evidence="2 3" key="1">
    <citation type="journal article" date="2015" name="Genome Announc.">
        <title>Expanding the biotechnology potential of lactobacilli through comparative genomics of 213 strains and associated genera.</title>
        <authorList>
            <person name="Sun Z."/>
            <person name="Harris H.M."/>
            <person name="McCann A."/>
            <person name="Guo C."/>
            <person name="Argimon S."/>
            <person name="Zhang W."/>
            <person name="Yang X."/>
            <person name="Jeffery I.B."/>
            <person name="Cooney J.C."/>
            <person name="Kagawa T.F."/>
            <person name="Liu W."/>
            <person name="Song Y."/>
            <person name="Salvetti E."/>
            <person name="Wrobel A."/>
            <person name="Rasinkangas P."/>
            <person name="Parkhill J."/>
            <person name="Rea M.C."/>
            <person name="O'Sullivan O."/>
            <person name="Ritari J."/>
            <person name="Douillard F.P."/>
            <person name="Paul Ross R."/>
            <person name="Yang R."/>
            <person name="Briner A.E."/>
            <person name="Felis G.E."/>
            <person name="de Vos W.M."/>
            <person name="Barrangou R."/>
            <person name="Klaenhammer T.R."/>
            <person name="Caufield P.W."/>
            <person name="Cui Y."/>
            <person name="Zhang H."/>
            <person name="O'Toole P.W."/>
        </authorList>
    </citation>
    <scope>NUCLEOTIDE SEQUENCE [LARGE SCALE GENOMIC DNA]</scope>
    <source>
        <strain evidence="2 3">DSM 24716</strain>
    </source>
</reference>
<keyword evidence="1" id="KW-1133">Transmembrane helix</keyword>
<evidence type="ECO:0000256" key="1">
    <source>
        <dbReference type="SAM" id="Phobius"/>
    </source>
</evidence>
<protein>
    <submittedName>
        <fullName evidence="2">Uncharacterized protein</fullName>
    </submittedName>
</protein>
<keyword evidence="1" id="KW-0812">Transmembrane</keyword>